<dbReference type="GO" id="GO:0004176">
    <property type="term" value="F:ATP-dependent peptidase activity"/>
    <property type="evidence" value="ECO:0007669"/>
    <property type="project" value="TreeGrafter"/>
</dbReference>
<dbReference type="PANTHER" id="PTHR23076">
    <property type="entry name" value="METALLOPROTEASE M41 FTSH"/>
    <property type="match status" value="1"/>
</dbReference>
<keyword evidence="3" id="KW-1185">Reference proteome</keyword>
<dbReference type="GO" id="GO:0006508">
    <property type="term" value="P:proteolysis"/>
    <property type="evidence" value="ECO:0007669"/>
    <property type="project" value="TreeGrafter"/>
</dbReference>
<keyword evidence="1" id="KW-0812">Transmembrane</keyword>
<organism evidence="2 3">
    <name type="scientific">Handroanthus impetiginosus</name>
    <dbReference type="NCBI Taxonomy" id="429701"/>
    <lineage>
        <taxon>Eukaryota</taxon>
        <taxon>Viridiplantae</taxon>
        <taxon>Streptophyta</taxon>
        <taxon>Embryophyta</taxon>
        <taxon>Tracheophyta</taxon>
        <taxon>Spermatophyta</taxon>
        <taxon>Magnoliopsida</taxon>
        <taxon>eudicotyledons</taxon>
        <taxon>Gunneridae</taxon>
        <taxon>Pentapetalae</taxon>
        <taxon>asterids</taxon>
        <taxon>lamiids</taxon>
        <taxon>Lamiales</taxon>
        <taxon>Bignoniaceae</taxon>
        <taxon>Crescentiina</taxon>
        <taxon>Tabebuia alliance</taxon>
        <taxon>Handroanthus</taxon>
    </lineage>
</organism>
<comment type="caution">
    <text evidence="2">The sequence shown here is derived from an EMBL/GenBank/DDBJ whole genome shotgun (WGS) entry which is preliminary data.</text>
</comment>
<dbReference type="GO" id="GO:0009535">
    <property type="term" value="C:chloroplast thylakoid membrane"/>
    <property type="evidence" value="ECO:0007669"/>
    <property type="project" value="TreeGrafter"/>
</dbReference>
<gene>
    <name evidence="2" type="ORF">CDL12_28506</name>
</gene>
<dbReference type="Proteomes" id="UP000231279">
    <property type="component" value="Unassembled WGS sequence"/>
</dbReference>
<protein>
    <recommendedName>
        <fullName evidence="4">Inactive ATP-dependent zinc metalloprotease FTSHI 5, chloroplastic</fullName>
    </recommendedName>
</protein>
<evidence type="ECO:0008006" key="4">
    <source>
        <dbReference type="Google" id="ProtNLM"/>
    </source>
</evidence>
<feature type="transmembrane region" description="Helical" evidence="1">
    <location>
        <begin position="667"/>
        <end position="686"/>
    </location>
</feature>
<evidence type="ECO:0000313" key="3">
    <source>
        <dbReference type="Proteomes" id="UP000231279"/>
    </source>
</evidence>
<keyword evidence="1" id="KW-1133">Transmembrane helix</keyword>
<dbReference type="PANTHER" id="PTHR23076:SF58">
    <property type="entry name" value="INACTIVE ATP-DEPENDENT ZINC METALLOPROTEASE FTSHI 5, CHLOROPLASTIC-RELATED"/>
    <property type="match status" value="1"/>
</dbReference>
<accession>A0A2G9G1J9</accession>
<keyword evidence="1" id="KW-0472">Membrane</keyword>
<dbReference type="OrthoDB" id="2016434at2759"/>
<dbReference type="EMBL" id="NKXS01007894">
    <property type="protein sequence ID" value="PIM99004.1"/>
    <property type="molecule type" value="Genomic_DNA"/>
</dbReference>
<evidence type="ECO:0000313" key="2">
    <source>
        <dbReference type="EMBL" id="PIM99004.1"/>
    </source>
</evidence>
<name>A0A2G9G1J9_9LAMI</name>
<evidence type="ECO:0000256" key="1">
    <source>
        <dbReference type="SAM" id="Phobius"/>
    </source>
</evidence>
<reference evidence="3" key="1">
    <citation type="journal article" date="2018" name="Gigascience">
        <title>Genome assembly of the Pink Ipe (Handroanthus impetiginosus, Bignoniaceae), a highly valued, ecologically keystone Neotropical timber forest tree.</title>
        <authorList>
            <person name="Silva-Junior O.B."/>
            <person name="Grattapaglia D."/>
            <person name="Novaes E."/>
            <person name="Collevatti R.G."/>
        </authorList>
    </citation>
    <scope>NUCLEOTIDE SEQUENCE [LARGE SCALE GENOMIC DNA]</scope>
    <source>
        <strain evidence="3">cv. UFG-1</strain>
    </source>
</reference>
<dbReference type="STRING" id="429701.A0A2G9G1J9"/>
<sequence>MYSTLNSPLQSPLLFKFPLHHGAKPKPKAICFARNSTFFVKPFSPLYPVRIPADAAALRIVRCSVVSNKVSNGRPSNLSSNLKPCNDENNALAIARPVAYALLCIVFGFFCPVFGFRKPAVAATPLAAASELVLSKETEENGHEYSSYTRRLLEAVSRLLKIIEEAKNVGKEDFARNVEEGLKEVKMTKMALEEEIMNGLDAEWSILEGEGTKLLERLEKIGKKIFMAEREETSGDGIEGLREKKRSWEKEYNDVWERMEELEDLMARKETMALSIGVRELSIIERECEALVASFLKEMRRHKTQSASGSPVTKLSKGEIQKELQDAHRQFQEQIVLPSFLISEDMESLHQDSTAFALRIQQALMDSREMQKKLEARIRKTMKKYGEERCFVALTPPDEIVKGYPEVELKWMFGTKEVVIPKAASLHLLHGWKKWREDVKVDLKRSFLEDPELGKKYVAERQERVLRDRDRVASRTWFNERRNRWELDPIAVPYAISRKLVESARIRHDWAAMYITFKGNNKEYYVDIKELEILFEDFGGFDALMHAAGIPTVVQLMWIPLPELDFSQQLLLMATLCRHCFTGLWSNSFVSRVKIWTLETIRHTNNDIMIMIVFPVAEFLIPYQVRMRLGMVLPEHSDVSVGSTWYMKWQTEAEANFESRKKDGFRWYFWFLVRIAIYGYVVFHVFSFMKRKVPRVLGLDPLQRDLNFKKWERVKGYLRYKMKRRKRRVQAGIDPITTAFDHMKRIKNPPILLKDFTSVEYMREEINEVVAFLQNPTAFQEMGARAPRFSWRKLISAGTSEIKFFLPSFAEQEVFQISIC</sequence>
<dbReference type="AlphaFoldDB" id="A0A2G9G1J9"/>
<proteinExistence type="predicted"/>